<keyword evidence="1" id="KW-1133">Transmembrane helix</keyword>
<keyword evidence="3" id="KW-1185">Reference proteome</keyword>
<reference evidence="2" key="1">
    <citation type="submission" date="2021-03" db="EMBL/GenBank/DDBJ databases">
        <authorList>
            <person name="Li Z."/>
            <person name="Yang C."/>
        </authorList>
    </citation>
    <scope>NUCLEOTIDE SEQUENCE</scope>
    <source>
        <strain evidence="2">Dzin_1.0</strain>
        <tissue evidence="2">Leaf</tissue>
    </source>
</reference>
<proteinExistence type="predicted"/>
<dbReference type="Proteomes" id="UP001085076">
    <property type="component" value="Miscellaneous, Linkage group lg01"/>
</dbReference>
<evidence type="ECO:0000256" key="1">
    <source>
        <dbReference type="SAM" id="Phobius"/>
    </source>
</evidence>
<sequence length="403" mass="43964">MAARGCGPIAPESPLRSSASLRVTAAQRGKTLPRGAVAQDAYAVAPRPGAVLGVTDLFITTPAFAASGRVGPNPERRDCRLRYHCHVNPPPKKYKLVLGFAVSSVAMRKVIHETKMVSSTQIITVLFSMLLLLFFTSLSVISQPITVHSPLIRAPPLGMVQIDWKDQLPRSPIEECPPIIPLRSTQCLFITTPAFAASVEVPIVVDPRRPLDPRRPVCNRPRGLPCTTPINPPPKKYKLVLGFAVSSVAMRKVIHETKMVSSTRIITVLFSILLLLFFTSSSVISQPITVHSPLIRAPPLGMVQIDWKDQLPRSPIEECPPIIPLRSTQCLFITTPAFAASVEVPIVVDPRRPLDPTRPVCNRPRGLPCIAPPPKKCKYYSKCPSGPPATKTDAAVPNINENN</sequence>
<feature type="transmembrane region" description="Helical" evidence="1">
    <location>
        <begin position="122"/>
        <end position="141"/>
    </location>
</feature>
<protein>
    <submittedName>
        <fullName evidence="2">Uncharacterized protein</fullName>
    </submittedName>
</protein>
<feature type="transmembrane region" description="Helical" evidence="1">
    <location>
        <begin position="266"/>
        <end position="284"/>
    </location>
</feature>
<dbReference type="AlphaFoldDB" id="A0A9D5HTB8"/>
<dbReference type="EMBL" id="JAGGNH010000001">
    <property type="protein sequence ID" value="KAJ0988084.1"/>
    <property type="molecule type" value="Genomic_DNA"/>
</dbReference>
<evidence type="ECO:0000313" key="2">
    <source>
        <dbReference type="EMBL" id="KAJ0988084.1"/>
    </source>
</evidence>
<accession>A0A9D5HTB8</accession>
<keyword evidence="1" id="KW-0812">Transmembrane</keyword>
<name>A0A9D5HTB8_9LILI</name>
<comment type="caution">
    <text evidence="2">The sequence shown here is derived from an EMBL/GenBank/DDBJ whole genome shotgun (WGS) entry which is preliminary data.</text>
</comment>
<organism evidence="2 3">
    <name type="scientific">Dioscorea zingiberensis</name>
    <dbReference type="NCBI Taxonomy" id="325984"/>
    <lineage>
        <taxon>Eukaryota</taxon>
        <taxon>Viridiplantae</taxon>
        <taxon>Streptophyta</taxon>
        <taxon>Embryophyta</taxon>
        <taxon>Tracheophyta</taxon>
        <taxon>Spermatophyta</taxon>
        <taxon>Magnoliopsida</taxon>
        <taxon>Liliopsida</taxon>
        <taxon>Dioscoreales</taxon>
        <taxon>Dioscoreaceae</taxon>
        <taxon>Dioscorea</taxon>
    </lineage>
</organism>
<keyword evidence="1" id="KW-0472">Membrane</keyword>
<reference evidence="2" key="2">
    <citation type="journal article" date="2022" name="Hortic Res">
        <title>The genome of Dioscorea zingiberensis sheds light on the biosynthesis, origin and evolution of the medicinally important diosgenin saponins.</title>
        <authorList>
            <person name="Li Y."/>
            <person name="Tan C."/>
            <person name="Li Z."/>
            <person name="Guo J."/>
            <person name="Li S."/>
            <person name="Chen X."/>
            <person name="Wang C."/>
            <person name="Dai X."/>
            <person name="Yang H."/>
            <person name="Song W."/>
            <person name="Hou L."/>
            <person name="Xu J."/>
            <person name="Tong Z."/>
            <person name="Xu A."/>
            <person name="Yuan X."/>
            <person name="Wang W."/>
            <person name="Yang Q."/>
            <person name="Chen L."/>
            <person name="Sun Z."/>
            <person name="Wang K."/>
            <person name="Pan B."/>
            <person name="Chen J."/>
            <person name="Bao Y."/>
            <person name="Liu F."/>
            <person name="Qi X."/>
            <person name="Gang D.R."/>
            <person name="Wen J."/>
            <person name="Li J."/>
        </authorList>
    </citation>
    <scope>NUCLEOTIDE SEQUENCE</scope>
    <source>
        <strain evidence="2">Dzin_1.0</strain>
    </source>
</reference>
<evidence type="ECO:0000313" key="3">
    <source>
        <dbReference type="Proteomes" id="UP001085076"/>
    </source>
</evidence>
<gene>
    <name evidence="2" type="ORF">J5N97_006440</name>
</gene>